<keyword evidence="2" id="KW-1185">Reference proteome</keyword>
<gene>
    <name evidence="1" type="ORF">GPUH_LOCUS15190</name>
</gene>
<evidence type="ECO:0000313" key="2">
    <source>
        <dbReference type="Proteomes" id="UP000271098"/>
    </source>
</evidence>
<dbReference type="Gene3D" id="1.10.287.80">
    <property type="entry name" value="ATP synthase, gamma subunit, helix hairpin domain"/>
    <property type="match status" value="1"/>
</dbReference>
<accession>A0A183E2J9</accession>
<reference evidence="1 2" key="2">
    <citation type="submission" date="2018-11" db="EMBL/GenBank/DDBJ databases">
        <authorList>
            <consortium name="Pathogen Informatics"/>
        </authorList>
    </citation>
    <scope>NUCLEOTIDE SEQUENCE [LARGE SCALE GENOMIC DNA]</scope>
</reference>
<dbReference type="AlphaFoldDB" id="A0A183E2J9"/>
<organism evidence="3">
    <name type="scientific">Gongylonema pulchrum</name>
    <dbReference type="NCBI Taxonomy" id="637853"/>
    <lineage>
        <taxon>Eukaryota</taxon>
        <taxon>Metazoa</taxon>
        <taxon>Ecdysozoa</taxon>
        <taxon>Nematoda</taxon>
        <taxon>Chromadorea</taxon>
        <taxon>Rhabditida</taxon>
        <taxon>Spirurina</taxon>
        <taxon>Spiruromorpha</taxon>
        <taxon>Spiruroidea</taxon>
        <taxon>Gongylonematidae</taxon>
        <taxon>Gongylonema</taxon>
    </lineage>
</organism>
<sequence>MISTKTEVERLAQINNELLAEESRTDLTEDERAGNKFLMRCLSKDINDAIESYEEYKVQREDVDTALAEMHKNFPRIIENMALEIVSPLKCL</sequence>
<protein>
    <submittedName>
        <fullName evidence="3">ALIX_LYPXL_bnd domain-containing protein</fullName>
    </submittedName>
</protein>
<dbReference type="EMBL" id="UYRT01082133">
    <property type="protein sequence ID" value="VDN25530.1"/>
    <property type="molecule type" value="Genomic_DNA"/>
</dbReference>
<proteinExistence type="predicted"/>
<name>A0A183E2J9_9BILA</name>
<dbReference type="Proteomes" id="UP000271098">
    <property type="component" value="Unassembled WGS sequence"/>
</dbReference>
<dbReference type="WBParaSite" id="GPUH_0001521001-mRNA-1">
    <property type="protein sequence ID" value="GPUH_0001521001-mRNA-1"/>
    <property type="gene ID" value="GPUH_0001521001"/>
</dbReference>
<reference evidence="3" key="1">
    <citation type="submission" date="2016-06" db="UniProtKB">
        <authorList>
            <consortium name="WormBaseParasite"/>
        </authorList>
    </citation>
    <scope>IDENTIFICATION</scope>
</reference>
<evidence type="ECO:0000313" key="1">
    <source>
        <dbReference type="EMBL" id="VDN25530.1"/>
    </source>
</evidence>
<evidence type="ECO:0000313" key="3">
    <source>
        <dbReference type="WBParaSite" id="GPUH_0001521001-mRNA-1"/>
    </source>
</evidence>